<feature type="binding site" evidence="6">
    <location>
        <position position="95"/>
    </location>
    <ligand>
        <name>a divalent metal cation</name>
        <dbReference type="ChEBI" id="CHEBI:60240"/>
        <label>1</label>
    </ligand>
</feature>
<dbReference type="EC" id="3.4.11.18" evidence="6 7"/>
<dbReference type="GO" id="GO:0046872">
    <property type="term" value="F:metal ion binding"/>
    <property type="evidence" value="ECO:0007669"/>
    <property type="project" value="UniProtKB-UniRule"/>
</dbReference>
<protein>
    <recommendedName>
        <fullName evidence="6 7">Methionine aminopeptidase</fullName>
        <shortName evidence="6">MAP</shortName>
        <shortName evidence="6">MetAP</shortName>
        <ecNumber evidence="6 7">3.4.11.18</ecNumber>
    </recommendedName>
    <alternativeName>
        <fullName evidence="6">Peptidase M</fullName>
    </alternativeName>
</protein>
<dbReference type="InParanoid" id="D1C2M7"/>
<dbReference type="GO" id="GO:0006508">
    <property type="term" value="P:proteolysis"/>
    <property type="evidence" value="ECO:0007669"/>
    <property type="project" value="UniProtKB-KW"/>
</dbReference>
<accession>D1C2M7</accession>
<dbReference type="Gene3D" id="3.90.230.10">
    <property type="entry name" value="Creatinase/methionine aminopeptidase superfamily"/>
    <property type="match status" value="1"/>
</dbReference>
<dbReference type="OrthoDB" id="9802055at2"/>
<comment type="function">
    <text evidence="1 6">Removes the N-terminal methionine from nascent proteins. The N-terminal methionine is often cleaved when the second residue in the primary sequence is small and uncharged (Met-Ala-, Cys, Gly, Pro, Ser, Thr, or Val). Requires deformylation of the N(alpha)-formylated initiator methionine before it can be hydrolyzed.</text>
</comment>
<feature type="domain" description="Peptidase M24" evidence="8">
    <location>
        <begin position="13"/>
        <end position="240"/>
    </location>
</feature>
<keyword evidence="5 6" id="KW-0378">Hydrolase</keyword>
<dbReference type="STRING" id="479434.Sthe_1058"/>
<dbReference type="PRINTS" id="PR00599">
    <property type="entry name" value="MAPEPTIDASE"/>
</dbReference>
<evidence type="ECO:0000313" key="10">
    <source>
        <dbReference type="Proteomes" id="UP000002027"/>
    </source>
</evidence>
<dbReference type="PROSITE" id="PS00680">
    <property type="entry name" value="MAP_1"/>
    <property type="match status" value="1"/>
</dbReference>
<keyword evidence="10" id="KW-1185">Reference proteome</keyword>
<comment type="subunit">
    <text evidence="6">Monomer.</text>
</comment>
<dbReference type="InterPro" id="IPR036005">
    <property type="entry name" value="Creatinase/aminopeptidase-like"/>
</dbReference>
<feature type="binding site" evidence="6">
    <location>
        <position position="169"/>
    </location>
    <ligand>
        <name>a divalent metal cation</name>
        <dbReference type="ChEBI" id="CHEBI:60240"/>
        <label>2</label>
        <note>catalytic</note>
    </ligand>
</feature>
<reference evidence="10" key="1">
    <citation type="submission" date="2009-11" db="EMBL/GenBank/DDBJ databases">
        <title>The complete chromosome 1 of Sphaerobacter thermophilus DSM 20745.</title>
        <authorList>
            <person name="Lucas S."/>
            <person name="Copeland A."/>
            <person name="Lapidus A."/>
            <person name="Glavina del Rio T."/>
            <person name="Dalin E."/>
            <person name="Tice H."/>
            <person name="Bruce D."/>
            <person name="Goodwin L."/>
            <person name="Pitluck S."/>
            <person name="Kyrpides N."/>
            <person name="Mavromatis K."/>
            <person name="Ivanova N."/>
            <person name="Mikhailova N."/>
            <person name="LaButti K.M."/>
            <person name="Clum A."/>
            <person name="Sun H.I."/>
            <person name="Brettin T."/>
            <person name="Detter J.C."/>
            <person name="Han C."/>
            <person name="Larimer F."/>
            <person name="Land M."/>
            <person name="Hauser L."/>
            <person name="Markowitz V."/>
            <person name="Cheng J.F."/>
            <person name="Hugenholtz P."/>
            <person name="Woyke T."/>
            <person name="Wu D."/>
            <person name="Steenblock K."/>
            <person name="Schneider S."/>
            <person name="Pukall R."/>
            <person name="Goeker M."/>
            <person name="Klenk H.P."/>
            <person name="Eisen J.A."/>
        </authorList>
    </citation>
    <scope>NUCLEOTIDE SEQUENCE [LARGE SCALE GENOMIC DNA]</scope>
    <source>
        <strain evidence="10">ATCC 49802 / DSM 20745 / S 6022</strain>
    </source>
</reference>
<dbReference type="GO" id="GO:0070006">
    <property type="term" value="F:metalloaminopeptidase activity"/>
    <property type="evidence" value="ECO:0007669"/>
    <property type="project" value="UniProtKB-UniRule"/>
</dbReference>
<feature type="binding site" evidence="6">
    <location>
        <position position="106"/>
    </location>
    <ligand>
        <name>a divalent metal cation</name>
        <dbReference type="ChEBI" id="CHEBI:60240"/>
        <label>1</label>
    </ligand>
</feature>
<keyword evidence="2 6" id="KW-0031">Aminopeptidase</keyword>
<dbReference type="eggNOG" id="COG0024">
    <property type="taxonomic scope" value="Bacteria"/>
</dbReference>
<name>D1C2M7_SPHTD</name>
<evidence type="ECO:0000256" key="1">
    <source>
        <dbReference type="ARBA" id="ARBA00002521"/>
    </source>
</evidence>
<dbReference type="HAMAP" id="MF_01974">
    <property type="entry name" value="MetAP_1"/>
    <property type="match status" value="1"/>
</dbReference>
<dbReference type="InterPro" id="IPR001714">
    <property type="entry name" value="Pept_M24_MAP"/>
</dbReference>
<dbReference type="AlphaFoldDB" id="D1C2M7"/>
<reference evidence="9 10" key="2">
    <citation type="journal article" date="2010" name="Stand. Genomic Sci.">
        <title>Complete genome sequence of Desulfohalobium retbaense type strain (HR(100)).</title>
        <authorList>
            <person name="Spring S."/>
            <person name="Nolan M."/>
            <person name="Lapidus A."/>
            <person name="Glavina Del Rio T."/>
            <person name="Copeland A."/>
            <person name="Tice H."/>
            <person name="Cheng J.F."/>
            <person name="Lucas S."/>
            <person name="Land M."/>
            <person name="Chen F."/>
            <person name="Bruce D."/>
            <person name="Goodwin L."/>
            <person name="Pitluck S."/>
            <person name="Ivanova N."/>
            <person name="Mavromatis K."/>
            <person name="Mikhailova N."/>
            <person name="Pati A."/>
            <person name="Chen A."/>
            <person name="Palaniappan K."/>
            <person name="Hauser L."/>
            <person name="Chang Y.J."/>
            <person name="Jeffries C.D."/>
            <person name="Munk C."/>
            <person name="Kiss H."/>
            <person name="Chain P."/>
            <person name="Han C."/>
            <person name="Brettin T."/>
            <person name="Detter J.C."/>
            <person name="Schuler E."/>
            <person name="Goker M."/>
            <person name="Rohde M."/>
            <person name="Bristow J."/>
            <person name="Eisen J.A."/>
            <person name="Markowitz V."/>
            <person name="Hugenholtz P."/>
            <person name="Kyrpides N.C."/>
            <person name="Klenk H.P."/>
        </authorList>
    </citation>
    <scope>NUCLEOTIDE SEQUENCE [LARGE SCALE GENOMIC DNA]</scope>
    <source>
        <strain evidence="10">ATCC 49802 / DSM 20745 / S 6022</strain>
    </source>
</reference>
<dbReference type="GO" id="GO:0004239">
    <property type="term" value="F:initiator methionyl aminopeptidase activity"/>
    <property type="evidence" value="ECO:0007669"/>
    <property type="project" value="UniProtKB-UniRule"/>
</dbReference>
<dbReference type="PANTHER" id="PTHR43330">
    <property type="entry name" value="METHIONINE AMINOPEPTIDASE"/>
    <property type="match status" value="1"/>
</dbReference>
<feature type="binding site" evidence="6">
    <location>
        <position position="233"/>
    </location>
    <ligand>
        <name>a divalent metal cation</name>
        <dbReference type="ChEBI" id="CHEBI:60240"/>
        <label>1</label>
    </ligand>
</feature>
<feature type="binding site" evidence="6">
    <location>
        <position position="106"/>
    </location>
    <ligand>
        <name>a divalent metal cation</name>
        <dbReference type="ChEBI" id="CHEBI:60240"/>
        <label>2</label>
        <note>catalytic</note>
    </ligand>
</feature>
<comment type="catalytic activity">
    <reaction evidence="6 7">
        <text>Release of N-terminal amino acids, preferentially methionine, from peptides and arylamides.</text>
        <dbReference type="EC" id="3.4.11.18"/>
    </reaction>
</comment>
<proteinExistence type="inferred from homology"/>
<dbReference type="Pfam" id="PF00557">
    <property type="entry name" value="Peptidase_M24"/>
    <property type="match status" value="1"/>
</dbReference>
<evidence type="ECO:0000256" key="3">
    <source>
        <dbReference type="ARBA" id="ARBA00022670"/>
    </source>
</evidence>
<evidence type="ECO:0000256" key="6">
    <source>
        <dbReference type="HAMAP-Rule" id="MF_01974"/>
    </source>
</evidence>
<gene>
    <name evidence="6" type="primary">map</name>
    <name evidence="9" type="ordered locus">Sthe_1058</name>
</gene>
<dbReference type="NCBIfam" id="TIGR00500">
    <property type="entry name" value="met_pdase_I"/>
    <property type="match status" value="1"/>
</dbReference>
<organism evidence="9 10">
    <name type="scientific">Sphaerobacter thermophilus (strain ATCC 49802 / DSM 20745 / KCCM 41009 / NCIMB 13125 / S 6022)</name>
    <dbReference type="NCBI Taxonomy" id="479434"/>
    <lineage>
        <taxon>Bacteria</taxon>
        <taxon>Pseudomonadati</taxon>
        <taxon>Thermomicrobiota</taxon>
        <taxon>Thermomicrobia</taxon>
        <taxon>Sphaerobacterales</taxon>
        <taxon>Sphaerobacterineae</taxon>
        <taxon>Sphaerobacteraceae</taxon>
        <taxon>Sphaerobacter</taxon>
    </lineage>
</organism>
<dbReference type="Proteomes" id="UP000002027">
    <property type="component" value="Chromosome 1"/>
</dbReference>
<feature type="binding site" evidence="6">
    <location>
        <position position="233"/>
    </location>
    <ligand>
        <name>a divalent metal cation</name>
        <dbReference type="ChEBI" id="CHEBI:60240"/>
        <label>2</label>
        <note>catalytic</note>
    </ligand>
</feature>
<dbReference type="InterPro" id="IPR002467">
    <property type="entry name" value="Pept_M24A_MAP1"/>
</dbReference>
<feature type="binding site" evidence="6">
    <location>
        <position position="78"/>
    </location>
    <ligand>
        <name>substrate</name>
    </ligand>
</feature>
<dbReference type="GO" id="GO:0005829">
    <property type="term" value="C:cytosol"/>
    <property type="evidence" value="ECO:0007669"/>
    <property type="project" value="TreeGrafter"/>
</dbReference>
<dbReference type="SUPFAM" id="SSF55920">
    <property type="entry name" value="Creatinase/aminopeptidase"/>
    <property type="match status" value="1"/>
</dbReference>
<evidence type="ECO:0000256" key="7">
    <source>
        <dbReference type="RuleBase" id="RU003653"/>
    </source>
</evidence>
<dbReference type="HOGENOM" id="CLU_015857_0_1_0"/>
<keyword evidence="3 6" id="KW-0645">Protease</keyword>
<dbReference type="PANTHER" id="PTHR43330:SF27">
    <property type="entry name" value="METHIONINE AMINOPEPTIDASE"/>
    <property type="match status" value="1"/>
</dbReference>
<dbReference type="KEGG" id="sti:Sthe_1058"/>
<sequence>MAIALKSAREIKLMRAAGLVVAEVLDLMRERVAPGITTRELDRLAYELITARGGKPSFLGYQGYPASICASVNEEIVHGIPSDRVLVEGDIISIDVGVIMEGYHGDAAITLPVGQVSDEALRLIAATEGAFHAGAAAAVAGKRLGDIGAAIESYAAEHGFEVVREYTGHGVGRAMHEEPTVFNYGRPGTGMRLRPGMTLAIEPMLTAGSARTRVLPDGWTVVTADGSLAAHYEHTVLVTEDEPVLLTAPAESVV</sequence>
<dbReference type="EMBL" id="CP001823">
    <property type="protein sequence ID" value="ACZ38494.1"/>
    <property type="molecule type" value="Genomic_DNA"/>
</dbReference>
<comment type="cofactor">
    <cofactor evidence="6">
        <name>Co(2+)</name>
        <dbReference type="ChEBI" id="CHEBI:48828"/>
    </cofactor>
    <cofactor evidence="6">
        <name>Zn(2+)</name>
        <dbReference type="ChEBI" id="CHEBI:29105"/>
    </cofactor>
    <cofactor evidence="6">
        <name>Mn(2+)</name>
        <dbReference type="ChEBI" id="CHEBI:29035"/>
    </cofactor>
    <cofactor evidence="6">
        <name>Fe(2+)</name>
        <dbReference type="ChEBI" id="CHEBI:29033"/>
    </cofactor>
    <text evidence="6">Binds 2 divalent metal cations per subunit. Has a high-affinity and a low affinity metal-binding site. The true nature of the physiological cofactor is under debate. The enzyme is active with cobalt, zinc, manganese or divalent iron ions. Most likely, methionine aminopeptidases function as mononuclear Fe(2+)-metalloproteases under physiological conditions, and the catalytically relevant metal-binding site has been assigned to the histidine-containing high-affinity site.</text>
</comment>
<dbReference type="RefSeq" id="WP_012871541.1">
    <property type="nucleotide sequence ID" value="NC_013523.1"/>
</dbReference>
<dbReference type="CDD" id="cd01086">
    <property type="entry name" value="MetAP1"/>
    <property type="match status" value="1"/>
</dbReference>
<feature type="binding site" evidence="6">
    <location>
        <position position="202"/>
    </location>
    <ligand>
        <name>a divalent metal cation</name>
        <dbReference type="ChEBI" id="CHEBI:60240"/>
        <label>2</label>
        <note>catalytic</note>
    </ligand>
</feature>
<keyword evidence="4 6" id="KW-0479">Metal-binding</keyword>
<evidence type="ECO:0000256" key="5">
    <source>
        <dbReference type="ARBA" id="ARBA00022801"/>
    </source>
</evidence>
<evidence type="ECO:0000256" key="4">
    <source>
        <dbReference type="ARBA" id="ARBA00022723"/>
    </source>
</evidence>
<evidence type="ECO:0000256" key="2">
    <source>
        <dbReference type="ARBA" id="ARBA00022438"/>
    </source>
</evidence>
<evidence type="ECO:0000259" key="8">
    <source>
        <dbReference type="Pfam" id="PF00557"/>
    </source>
</evidence>
<comment type="similarity">
    <text evidence="6">Belongs to the peptidase M24A family. Methionine aminopeptidase type 1 subfamily.</text>
</comment>
<dbReference type="InterPro" id="IPR000994">
    <property type="entry name" value="Pept_M24"/>
</dbReference>
<evidence type="ECO:0000313" key="9">
    <source>
        <dbReference type="EMBL" id="ACZ38494.1"/>
    </source>
</evidence>
<feature type="binding site" evidence="6">
    <location>
        <position position="176"/>
    </location>
    <ligand>
        <name>substrate</name>
    </ligand>
</feature>